<protein>
    <submittedName>
        <fullName evidence="1">Uncharacterized protein</fullName>
    </submittedName>
</protein>
<evidence type="ECO:0000313" key="2">
    <source>
        <dbReference type="Proteomes" id="UP000076586"/>
    </source>
</evidence>
<comment type="caution">
    <text evidence="1">The sequence shown here is derived from an EMBL/GenBank/DDBJ whole genome shotgun (WGS) entry which is preliminary data.</text>
</comment>
<dbReference type="AlphaFoldDB" id="A0A161LUG7"/>
<sequence length="47" mass="5478">MEEPKYFRKFVMNIGMRNEAVFSDTINTIPTDHRQTVQAKCICMGLI</sequence>
<name>A0A161LUG7_9BACT</name>
<organism evidence="1 2">
    <name type="scientific">Paludibacter jiangxiensis</name>
    <dbReference type="NCBI Taxonomy" id="681398"/>
    <lineage>
        <taxon>Bacteria</taxon>
        <taxon>Pseudomonadati</taxon>
        <taxon>Bacteroidota</taxon>
        <taxon>Bacteroidia</taxon>
        <taxon>Bacteroidales</taxon>
        <taxon>Paludibacteraceae</taxon>
        <taxon>Paludibacter</taxon>
    </lineage>
</organism>
<reference evidence="2" key="2">
    <citation type="journal article" date="2017" name="Genome Announc.">
        <title>Draft genome sequence of Paludibacter jiangxiensis NM7(T), a propionate-producing fermentative bacterium.</title>
        <authorList>
            <person name="Qiu Y.-L."/>
            <person name="Tourlousse D.M."/>
            <person name="Matsuura N."/>
            <person name="Ohashi A."/>
            <person name="Sekiguchi Y."/>
        </authorList>
    </citation>
    <scope>NUCLEOTIDE SEQUENCE [LARGE SCALE GENOMIC DNA]</scope>
    <source>
        <strain evidence="2">NM7</strain>
    </source>
</reference>
<keyword evidence="2" id="KW-1185">Reference proteome</keyword>
<dbReference type="EMBL" id="BDCR01000002">
    <property type="protein sequence ID" value="GAT62619.1"/>
    <property type="molecule type" value="Genomic_DNA"/>
</dbReference>
<proteinExistence type="predicted"/>
<reference evidence="2" key="1">
    <citation type="submission" date="2016-04" db="EMBL/GenBank/DDBJ databases">
        <title>Draft genome sequence of Paludibacter jiangxiensis strain NM7.</title>
        <authorList>
            <person name="Qiu Y."/>
            <person name="Matsuura N."/>
            <person name="Ohashi A."/>
            <person name="Tourlousse M.D."/>
            <person name="Sekiguchi Y."/>
        </authorList>
    </citation>
    <scope>NUCLEOTIDE SEQUENCE [LARGE SCALE GENOMIC DNA]</scope>
    <source>
        <strain evidence="2">NM7</strain>
    </source>
</reference>
<evidence type="ECO:0000313" key="1">
    <source>
        <dbReference type="EMBL" id="GAT62619.1"/>
    </source>
</evidence>
<dbReference type="Proteomes" id="UP000076586">
    <property type="component" value="Unassembled WGS sequence"/>
</dbReference>
<gene>
    <name evidence="1" type="ORF">PJIAN_2178</name>
</gene>
<accession>A0A161LUG7</accession>
<dbReference type="STRING" id="681398.PJIAN_2178"/>